<dbReference type="Gene3D" id="2.10.25.10">
    <property type="entry name" value="Laminin"/>
    <property type="match status" value="8"/>
</dbReference>
<dbReference type="SMART" id="SM00179">
    <property type="entry name" value="EGF_CA"/>
    <property type="match status" value="4"/>
</dbReference>
<feature type="domain" description="EGF-like" evidence="5">
    <location>
        <begin position="1184"/>
        <end position="1221"/>
    </location>
</feature>
<feature type="disulfide bond" evidence="4">
    <location>
        <begin position="1356"/>
        <end position="1365"/>
    </location>
</feature>
<evidence type="ECO:0000313" key="8">
    <source>
        <dbReference type="Proteomes" id="UP001152320"/>
    </source>
</evidence>
<evidence type="ECO:0000256" key="1">
    <source>
        <dbReference type="ARBA" id="ARBA00022536"/>
    </source>
</evidence>
<dbReference type="SUPFAM" id="SSF57196">
    <property type="entry name" value="EGF/Laminin"/>
    <property type="match status" value="5"/>
</dbReference>
<dbReference type="PANTHER" id="PTHR24273">
    <property type="entry name" value="FI04643P-RELATED"/>
    <property type="match status" value="1"/>
</dbReference>
<sequence length="1895" mass="195590">MNNPPQFQECSSSVQIFQVGQNQEVYIYTNPPCSDPDGDVTTVSCDPPTATVVTPTSQITCSCTDINGTTATSCEIPTAQNTAPLEPTCPEFTTTAVAGSGTAVANFGVITCNDAEQGIIFAVCNPASGSIFSIGTNPVSCTCTDNSGETNGCSFNVIVQALVNNPPQFQQCSSSVQIFQVGQNQEVYIYTSPSCSDPDGDVTTVSCDPPTATVVTPTSQITCSCTDINGATATSCEIPTAQNTAPLAPTCPEFTTTAVAGSVTAVADFGDIICNDAEQGIIFAVCNPASGSIFAVGTSPVSCTCTDNSGETNGCSFNVIVQALVNNPPQFQQCSSSVQIFQVGQNQVVYIYTSPSCSDPDGDVTTVSCDPPTATVVTPTSQITCSCTDINGATATSCEIPTVQNTAPLAPTCPEFTTTAVAGSVTAVADFGDIICNDAEQGIIFAVCNPASGSIFAVGTSPVSCTCTDNSGETNGCSFNVIVQALVNSPPQFQQCSSSVQIFQVGQNQVVYIYTNPPCSDPYGDVTTVTCDPSTATVVTPTSQITCSCTDINGATATPCEIPTVQNTAPLEPTCPEFTTTTVSGSVTAVADFGDIICNDAEQGIIFAVCNPASGSIFSVGTSPVSCTCTDNSGETNGCSFNVIVQALENNPPQFQQCSSSVQIFQVGQNQVVYIYTNPPCSDPDGDVTTVTCDPPTATVVTPTSQITCSCTDINGATATSCEIPTAQNTEPLAPTCPEFTTSTVSGSVTAVADFGDIICNDAEQGIIFAVCNPASGSIFSLGTSPVSCTCTDNGGLTNGCTFNVVVQAVVNNPPQFVDCASSVQAFPAGQNQAVYVYNNPSCSDPDGDQTTVSCVPLTGTVVQVTSQITCSCTDTNGATTTSCTIPVTAVDNEPPVITVCPMNVTETVLSGEQGSIVNFPQPSATDNSGTVSLSNNPEFYPEFYFPLGTTTVTYVFTDNVPLTASCTFTVTVISASPCESTPCLNGGICLAVDLNQFWCVCPNCLLGDRCEISQDACISSNQCVNGGTCRVYPGSCTQTFCDCPPCFTGANCQIAINPCDSNQCQNGGMCVPDAQSCSSYSCLCSGCATGLFCAEAFNPCSRAPCLNGGICNNIVESCVSYSCECVGCFTGYDCQLPIPDPCLRSPCMNGGICQRTTGTCVGFTCQCPQDFSGILCEISAVVFNNPCSSFPCQNEGCCITLGGDSYKCICRQSYTGILCADVTDNVVIGSDSCVNNPCGNRGTCFNSYNSNSGNSIFIPQYTCVCAPGFAGQNCLLSTDLPQLDVCTSMTVVCQNGGTCRNTYCSFSGDSGSFCECVIGFYGERCQIVDVNPCQSNPCRNDGICAPFNKYFACQCLPTFSGPTCEFQGQDVTNPVISNCPTQGIQVTVTENDNFASVTWPPLQVSDNSGHVELITSNGAPGNYPLGSTTIVITYGDAAGNTVTCSFIVTVLPVSGQNTPPSAPSCPSAPFTVNTAPGATSAVVNYGNIICTDNQGTIMADCIQPAGTIFAIGTTPVSCTCTDVGGLTSICGFDVVVQATGTNTAPTTPICPSNPFTVNAAPGATSAFVDYGTITCSDNQGIITAVCIQPSGTNFAVGTTPVSCTCTDVGGLTSICGFDVVVQATGTNTAPTTPICPSNLFTVNAAPGATSAFVDYGTITCSDNQGIITAVCIQPSGTNFAVGTTPVSCTCTDVGGLTSSCDFNVVVQASPLSTAMCPGLVTVTPIGNTQSTLTFTPVQCPTSQIGRCDPTNGATQRGNGVFEVCCTCSENSTVVNRCCFPGAAFYSRGDSLLITSPNFPSAYPPGETQTVVVMSMVNLRVLLRFFEVPDTEQLSIGRGNVIGDNTLEMYQNMLNCTPNRNCETAILGNTFWVRFVSNSPVPNGQGYVLAVVEGR</sequence>
<feature type="domain" description="HYR" evidence="6">
    <location>
        <begin position="1456"/>
        <end position="1539"/>
    </location>
</feature>
<dbReference type="PANTHER" id="PTHR24273:SF32">
    <property type="entry name" value="HYALIN"/>
    <property type="match status" value="1"/>
</dbReference>
<feature type="domain" description="EGF-like" evidence="5">
    <location>
        <begin position="1283"/>
        <end position="1327"/>
    </location>
</feature>
<feature type="domain" description="HYR" evidence="6">
    <location>
        <begin position="1370"/>
        <end position="1453"/>
    </location>
</feature>
<dbReference type="PROSITE" id="PS00022">
    <property type="entry name" value="EGF_1"/>
    <property type="match status" value="9"/>
</dbReference>
<feature type="disulfide bond" evidence="4">
    <location>
        <begin position="1211"/>
        <end position="1220"/>
    </location>
</feature>
<feature type="disulfide bond" evidence="4">
    <location>
        <begin position="1044"/>
        <end position="1053"/>
    </location>
</feature>
<feature type="disulfide bond" evidence="4">
    <location>
        <begin position="1002"/>
        <end position="1011"/>
    </location>
</feature>
<comment type="caution">
    <text evidence="7">The sequence shown here is derived from an EMBL/GenBank/DDBJ whole genome shotgun (WGS) entry which is preliminary data.</text>
</comment>
<evidence type="ECO:0000256" key="2">
    <source>
        <dbReference type="ARBA" id="ARBA00022737"/>
    </source>
</evidence>
<evidence type="ECO:0000259" key="6">
    <source>
        <dbReference type="PROSITE" id="PS50825"/>
    </source>
</evidence>
<gene>
    <name evidence="7" type="ORF">HOLleu_21122</name>
</gene>
<dbReference type="Proteomes" id="UP001152320">
    <property type="component" value="Chromosome 10"/>
</dbReference>
<organism evidence="7 8">
    <name type="scientific">Holothuria leucospilota</name>
    <name type="common">Black long sea cucumber</name>
    <name type="synonym">Mertensiothuria leucospilota</name>
    <dbReference type="NCBI Taxonomy" id="206669"/>
    <lineage>
        <taxon>Eukaryota</taxon>
        <taxon>Metazoa</taxon>
        <taxon>Echinodermata</taxon>
        <taxon>Eleutherozoa</taxon>
        <taxon>Echinozoa</taxon>
        <taxon>Holothuroidea</taxon>
        <taxon>Aspidochirotacea</taxon>
        <taxon>Aspidochirotida</taxon>
        <taxon>Holothuriidae</taxon>
        <taxon>Holothuria</taxon>
    </lineage>
</organism>
<dbReference type="InterPro" id="IPR003410">
    <property type="entry name" value="HYR_dom"/>
</dbReference>
<dbReference type="InterPro" id="IPR035914">
    <property type="entry name" value="Sperma_CUB_dom_sf"/>
</dbReference>
<name>A0A9Q1H6L3_HOLLE</name>
<feature type="domain" description="EGF-like" evidence="5">
    <location>
        <begin position="1139"/>
        <end position="1178"/>
    </location>
</feature>
<feature type="domain" description="HYR" evidence="6">
    <location>
        <begin position="241"/>
        <end position="323"/>
    </location>
</feature>
<feature type="domain" description="HYR" evidence="6">
    <location>
        <begin position="727"/>
        <end position="809"/>
    </location>
</feature>
<evidence type="ECO:0000313" key="7">
    <source>
        <dbReference type="EMBL" id="KAJ8034335.1"/>
    </source>
</evidence>
<feature type="disulfide bond" evidence="4">
    <location>
        <begin position="1168"/>
        <end position="1177"/>
    </location>
</feature>
<feature type="domain" description="HYR" evidence="6">
    <location>
        <begin position="79"/>
        <end position="161"/>
    </location>
</feature>
<dbReference type="PROSITE" id="PS01186">
    <property type="entry name" value="EGF_2"/>
    <property type="match status" value="2"/>
</dbReference>
<dbReference type="GO" id="GO:0005509">
    <property type="term" value="F:calcium ion binding"/>
    <property type="evidence" value="ECO:0007669"/>
    <property type="project" value="InterPro"/>
</dbReference>
<feature type="domain" description="EGF-like" evidence="5">
    <location>
        <begin position="1014"/>
        <end position="1054"/>
    </location>
</feature>
<feature type="disulfide bond" evidence="4">
    <location>
        <begin position="1266"/>
        <end position="1275"/>
    </location>
</feature>
<feature type="domain" description="HYR" evidence="6">
    <location>
        <begin position="403"/>
        <end position="485"/>
    </location>
</feature>
<evidence type="ECO:0000256" key="4">
    <source>
        <dbReference type="PROSITE-ProRule" id="PRU00076"/>
    </source>
</evidence>
<dbReference type="PROSITE" id="PS50026">
    <property type="entry name" value="EGF_3"/>
    <property type="match status" value="9"/>
</dbReference>
<dbReference type="CDD" id="cd00054">
    <property type="entry name" value="EGF_CA"/>
    <property type="match status" value="3"/>
</dbReference>
<dbReference type="SMART" id="SM00181">
    <property type="entry name" value="EGF"/>
    <property type="match status" value="10"/>
</dbReference>
<dbReference type="Pfam" id="PF02494">
    <property type="entry name" value="HYR"/>
    <property type="match status" value="9"/>
</dbReference>
<feature type="disulfide bond" evidence="4">
    <location>
        <begin position="1317"/>
        <end position="1326"/>
    </location>
</feature>
<dbReference type="PROSITE" id="PS50825">
    <property type="entry name" value="HYR"/>
    <property type="match status" value="10"/>
</dbReference>
<feature type="domain" description="EGF-like" evidence="5">
    <location>
        <begin position="1056"/>
        <end position="1095"/>
    </location>
</feature>
<dbReference type="InterPro" id="IPR001881">
    <property type="entry name" value="EGF-like_Ca-bd_dom"/>
</dbReference>
<feature type="domain" description="HYR" evidence="6">
    <location>
        <begin position="1541"/>
        <end position="1624"/>
    </location>
</feature>
<feature type="domain" description="HYR" evidence="6">
    <location>
        <begin position="891"/>
        <end position="975"/>
    </location>
</feature>
<feature type="domain" description="EGF-like" evidence="5">
    <location>
        <begin position="1230"/>
        <end position="1276"/>
    </location>
</feature>
<feature type="domain" description="EGF-like" evidence="5">
    <location>
        <begin position="975"/>
        <end position="1012"/>
    </location>
</feature>
<keyword evidence="3 4" id="KW-1015">Disulfide bond</keyword>
<accession>A0A9Q1H6L3</accession>
<dbReference type="OrthoDB" id="283575at2759"/>
<feature type="disulfide bond" evidence="4">
    <location>
        <begin position="1085"/>
        <end position="1094"/>
    </location>
</feature>
<keyword evidence="1 4" id="KW-0245">EGF-like domain</keyword>
<keyword evidence="8" id="KW-1185">Reference proteome</keyword>
<protein>
    <submittedName>
        <fullName evidence="7">Fibropellin-1</fullName>
    </submittedName>
</protein>
<dbReference type="SUPFAM" id="SSF49854">
    <property type="entry name" value="Spermadhesin, CUB domain"/>
    <property type="match status" value="1"/>
</dbReference>
<dbReference type="InterPro" id="IPR000742">
    <property type="entry name" value="EGF"/>
</dbReference>
<dbReference type="EMBL" id="JAIZAY010000010">
    <property type="protein sequence ID" value="KAJ8034335.1"/>
    <property type="molecule type" value="Genomic_DNA"/>
</dbReference>
<proteinExistence type="predicted"/>
<dbReference type="FunFam" id="2.10.25.10:FF:000095">
    <property type="entry name" value="Notch, isoform B"/>
    <property type="match status" value="1"/>
</dbReference>
<comment type="caution">
    <text evidence="4">Lacks conserved residue(s) required for the propagation of feature annotation.</text>
</comment>
<feature type="domain" description="HYR" evidence="6">
    <location>
        <begin position="1626"/>
        <end position="1709"/>
    </location>
</feature>
<feature type="domain" description="EGF-like" evidence="5">
    <location>
        <begin position="1097"/>
        <end position="1136"/>
    </location>
</feature>
<feature type="domain" description="EGF-like" evidence="5">
    <location>
        <begin position="1330"/>
        <end position="1366"/>
    </location>
</feature>
<evidence type="ECO:0000259" key="5">
    <source>
        <dbReference type="PROSITE" id="PS50026"/>
    </source>
</evidence>
<feature type="disulfide bond" evidence="4">
    <location>
        <begin position="1126"/>
        <end position="1135"/>
    </location>
</feature>
<feature type="domain" description="HYR" evidence="6">
    <location>
        <begin position="565"/>
        <end position="647"/>
    </location>
</feature>
<keyword evidence="2" id="KW-0677">Repeat</keyword>
<reference evidence="7" key="1">
    <citation type="submission" date="2021-10" db="EMBL/GenBank/DDBJ databases">
        <title>Tropical sea cucumber genome reveals ecological adaptation and Cuvierian tubules defense mechanism.</title>
        <authorList>
            <person name="Chen T."/>
        </authorList>
    </citation>
    <scope>NUCLEOTIDE SEQUENCE</scope>
    <source>
        <strain evidence="7">Nanhai2018</strain>
        <tissue evidence="7">Muscle</tissue>
    </source>
</reference>
<evidence type="ECO:0000256" key="3">
    <source>
        <dbReference type="ARBA" id="ARBA00023157"/>
    </source>
</evidence>